<keyword evidence="6" id="KW-0520">NAD</keyword>
<keyword evidence="5" id="KW-0560">Oxidoreductase</keyword>
<evidence type="ECO:0000256" key="4">
    <source>
        <dbReference type="ARBA" id="ARBA00022833"/>
    </source>
</evidence>
<evidence type="ECO:0000256" key="1">
    <source>
        <dbReference type="ARBA" id="ARBA00001947"/>
    </source>
</evidence>
<dbReference type="Gene3D" id="3.90.180.10">
    <property type="entry name" value="Medium-chain alcohol dehydrogenases, catalytic domain"/>
    <property type="match status" value="1"/>
</dbReference>
<dbReference type="InterPro" id="IPR011032">
    <property type="entry name" value="GroES-like_sf"/>
</dbReference>
<feature type="region of interest" description="Disordered" evidence="8">
    <location>
        <begin position="1"/>
        <end position="21"/>
    </location>
</feature>
<evidence type="ECO:0000256" key="6">
    <source>
        <dbReference type="ARBA" id="ARBA00023027"/>
    </source>
</evidence>
<evidence type="ECO:0000256" key="3">
    <source>
        <dbReference type="ARBA" id="ARBA00022723"/>
    </source>
</evidence>
<dbReference type="InterPro" id="IPR002328">
    <property type="entry name" value="ADH_Zn_CS"/>
</dbReference>
<evidence type="ECO:0000259" key="9">
    <source>
        <dbReference type="Pfam" id="PF00107"/>
    </source>
</evidence>
<gene>
    <name evidence="11" type="ORF">N5D93_03330</name>
</gene>
<feature type="domain" description="Alcohol dehydrogenase-like N-terminal" evidence="10">
    <location>
        <begin position="55"/>
        <end position="166"/>
    </location>
</feature>
<dbReference type="EMBL" id="JAOCDZ010000001">
    <property type="protein sequence ID" value="MDH0734824.1"/>
    <property type="molecule type" value="Genomic_DNA"/>
</dbReference>
<evidence type="ECO:0000256" key="7">
    <source>
        <dbReference type="RuleBase" id="RU361277"/>
    </source>
</evidence>
<dbReference type="InterPro" id="IPR013154">
    <property type="entry name" value="ADH-like_N"/>
</dbReference>
<dbReference type="AlphaFoldDB" id="A0AA42ITP2"/>
<reference evidence="11" key="1">
    <citation type="submission" date="2022-09" db="EMBL/GenBank/DDBJ databases">
        <title>Intensive care unit water sources are persistently colonized with multi-drug resistant bacteria and are the site of extensive horizontal gene transfer of antibiotic resistance genes.</title>
        <authorList>
            <person name="Diorio-Toth L."/>
        </authorList>
    </citation>
    <scope>NUCLEOTIDE SEQUENCE</scope>
    <source>
        <strain evidence="11">GD03843</strain>
    </source>
</reference>
<feature type="domain" description="Alcohol dehydrogenase-like C-terminal" evidence="9">
    <location>
        <begin position="223"/>
        <end position="327"/>
    </location>
</feature>
<dbReference type="PANTHER" id="PTHR42813:SF3">
    <property type="entry name" value="GLUTATHIONE-INDEPENDENT FORMALDEHYDE DEHYDROGENASE"/>
    <property type="match status" value="1"/>
</dbReference>
<comment type="similarity">
    <text evidence="2 7">Belongs to the zinc-containing alcohol dehydrogenase family.</text>
</comment>
<sequence length="423" mass="46345">MSFPTSTRRWKHKRARGDEMAPNGNRIVTFEQPLEMKVNTFKFPELVTPQGKNAPHGAILKIVTTNICGSDLHIYRGSFAVPKGMTMGHEMTGEVIEVGPDVEVVKKGDIVSVPFNVGCGRCYNCKHMRSDVCENTNPEIDCGAYGFNLGGWAGGQGDYLFVPYADFNLLRFPDKDAAMEKIRDLTLLSDVLPTAFHGFAGPDWPAAPAYIVGENVLIFGAGPVGRAGAACAKLLGAGAIIVADYIQERLDLLKPYGVETINLSDGVPIEEHLERITGKREVDRVIDYVGVDCRGFGADADKIVESAVTNAMLKYVRFGGMTSTVGVYCANPISKDPNAKKGHMDLEWSNAWIKSPRMSAGQSPTANYNHALMRAILNDRMPYLTPMMNIKFIKLEDAPDAYKEFDAGSAYKYVIDPHGSVRH</sequence>
<dbReference type="CDD" id="cd08282">
    <property type="entry name" value="PFDH_like"/>
    <property type="match status" value="1"/>
</dbReference>
<evidence type="ECO:0000256" key="2">
    <source>
        <dbReference type="ARBA" id="ARBA00008072"/>
    </source>
</evidence>
<comment type="caution">
    <text evidence="11">The sequence shown here is derived from an EMBL/GenBank/DDBJ whole genome shotgun (WGS) entry which is preliminary data.</text>
</comment>
<keyword evidence="3 7" id="KW-0479">Metal-binding</keyword>
<evidence type="ECO:0000259" key="10">
    <source>
        <dbReference type="Pfam" id="PF08240"/>
    </source>
</evidence>
<dbReference type="RefSeq" id="WP_279993827.1">
    <property type="nucleotide sequence ID" value="NZ_JAOCDZ010000001.1"/>
</dbReference>
<dbReference type="PROSITE" id="PS00059">
    <property type="entry name" value="ADH_ZINC"/>
    <property type="match status" value="1"/>
</dbReference>
<dbReference type="GO" id="GO:0008270">
    <property type="term" value="F:zinc ion binding"/>
    <property type="evidence" value="ECO:0007669"/>
    <property type="project" value="InterPro"/>
</dbReference>
<evidence type="ECO:0000313" key="12">
    <source>
        <dbReference type="Proteomes" id="UP001161094"/>
    </source>
</evidence>
<evidence type="ECO:0000256" key="5">
    <source>
        <dbReference type="ARBA" id="ARBA00023002"/>
    </source>
</evidence>
<dbReference type="Pfam" id="PF00107">
    <property type="entry name" value="ADH_zinc_N"/>
    <property type="match status" value="1"/>
</dbReference>
<dbReference type="Gene3D" id="3.40.50.720">
    <property type="entry name" value="NAD(P)-binding Rossmann-like Domain"/>
    <property type="match status" value="1"/>
</dbReference>
<dbReference type="PANTHER" id="PTHR42813">
    <property type="entry name" value="ZINC-TYPE ALCOHOL DEHYDROGENASE-LIKE"/>
    <property type="match status" value="1"/>
</dbReference>
<dbReference type="SUPFAM" id="SSF51735">
    <property type="entry name" value="NAD(P)-binding Rossmann-fold domains"/>
    <property type="match status" value="1"/>
</dbReference>
<protein>
    <submittedName>
        <fullName evidence="11">Glutathione-independent formaldehyde dehydrogenase</fullName>
    </submittedName>
</protein>
<dbReference type="Pfam" id="PF08240">
    <property type="entry name" value="ADH_N"/>
    <property type="match status" value="1"/>
</dbReference>
<evidence type="ECO:0000313" key="11">
    <source>
        <dbReference type="EMBL" id="MDH0734824.1"/>
    </source>
</evidence>
<comment type="cofactor">
    <cofactor evidence="1 7">
        <name>Zn(2+)</name>
        <dbReference type="ChEBI" id="CHEBI:29105"/>
    </cofactor>
</comment>
<dbReference type="GO" id="GO:0016491">
    <property type="term" value="F:oxidoreductase activity"/>
    <property type="evidence" value="ECO:0007669"/>
    <property type="project" value="UniProtKB-KW"/>
</dbReference>
<dbReference type="SUPFAM" id="SSF50129">
    <property type="entry name" value="GroES-like"/>
    <property type="match status" value="1"/>
</dbReference>
<name>A0AA42ITP2_9BURK</name>
<dbReference type="InterPro" id="IPR013149">
    <property type="entry name" value="ADH-like_C"/>
</dbReference>
<dbReference type="InterPro" id="IPR036291">
    <property type="entry name" value="NAD(P)-bd_dom_sf"/>
</dbReference>
<organism evidence="11 12">
    <name type="scientific">Achromobacter spanius</name>
    <dbReference type="NCBI Taxonomy" id="217203"/>
    <lineage>
        <taxon>Bacteria</taxon>
        <taxon>Pseudomonadati</taxon>
        <taxon>Pseudomonadota</taxon>
        <taxon>Betaproteobacteria</taxon>
        <taxon>Burkholderiales</taxon>
        <taxon>Alcaligenaceae</taxon>
        <taxon>Achromobacter</taxon>
    </lineage>
</organism>
<accession>A0AA42ITP2</accession>
<keyword evidence="4 7" id="KW-0862">Zinc</keyword>
<dbReference type="Proteomes" id="UP001161094">
    <property type="component" value="Unassembled WGS sequence"/>
</dbReference>
<proteinExistence type="inferred from homology"/>
<evidence type="ECO:0000256" key="8">
    <source>
        <dbReference type="SAM" id="MobiDB-lite"/>
    </source>
</evidence>